<evidence type="ECO:0000256" key="3">
    <source>
        <dbReference type="ARBA" id="ARBA00023002"/>
    </source>
</evidence>
<proteinExistence type="inferred from homology"/>
<comment type="caution">
    <text evidence="4">The sequence shown here is derived from an EMBL/GenBank/DDBJ whole genome shotgun (WGS) entry which is preliminary data.</text>
</comment>
<dbReference type="InParanoid" id="A0A507AZ20"/>
<dbReference type="PANTHER" id="PTHR24321">
    <property type="entry name" value="DEHYDROGENASES, SHORT CHAIN"/>
    <property type="match status" value="1"/>
</dbReference>
<dbReference type="STRING" id="1093900.A0A507AZ20"/>
<dbReference type="InterPro" id="IPR036291">
    <property type="entry name" value="NAD(P)-bd_dom_sf"/>
</dbReference>
<gene>
    <name evidence="4" type="ORF">E0L32_009233</name>
</gene>
<dbReference type="PRINTS" id="PR00080">
    <property type="entry name" value="SDRFAMILY"/>
</dbReference>
<dbReference type="FunFam" id="3.40.50.720:FF:000084">
    <property type="entry name" value="Short-chain dehydrogenase reductase"/>
    <property type="match status" value="1"/>
</dbReference>
<dbReference type="GeneID" id="41976680"/>
<evidence type="ECO:0000313" key="4">
    <source>
        <dbReference type="EMBL" id="TPX09490.1"/>
    </source>
</evidence>
<dbReference type="AlphaFoldDB" id="A0A507AZ20"/>
<dbReference type="Pfam" id="PF13561">
    <property type="entry name" value="adh_short_C2"/>
    <property type="match status" value="1"/>
</dbReference>
<keyword evidence="5" id="KW-1185">Reference proteome</keyword>
<keyword evidence="3" id="KW-0560">Oxidoreductase</keyword>
<dbReference type="GO" id="GO:0016491">
    <property type="term" value="F:oxidoreductase activity"/>
    <property type="evidence" value="ECO:0007669"/>
    <property type="project" value="UniProtKB-KW"/>
</dbReference>
<dbReference type="PANTHER" id="PTHR24321:SF8">
    <property type="entry name" value="ESTRADIOL 17-BETA-DEHYDROGENASE 8-RELATED"/>
    <property type="match status" value="1"/>
</dbReference>
<organism evidence="4 5">
    <name type="scientific">Thyridium curvatum</name>
    <dbReference type="NCBI Taxonomy" id="1093900"/>
    <lineage>
        <taxon>Eukaryota</taxon>
        <taxon>Fungi</taxon>
        <taxon>Dikarya</taxon>
        <taxon>Ascomycota</taxon>
        <taxon>Pezizomycotina</taxon>
        <taxon>Sordariomycetes</taxon>
        <taxon>Sordariomycetidae</taxon>
        <taxon>Thyridiales</taxon>
        <taxon>Thyridiaceae</taxon>
        <taxon>Thyridium</taxon>
    </lineage>
</organism>
<dbReference type="InterPro" id="IPR002347">
    <property type="entry name" value="SDR_fam"/>
</dbReference>
<reference evidence="4 5" key="1">
    <citation type="submission" date="2019-06" db="EMBL/GenBank/DDBJ databases">
        <title>Draft genome sequence of the filamentous fungus Phialemoniopsis curvata isolated from diesel fuel.</title>
        <authorList>
            <person name="Varaljay V.A."/>
            <person name="Lyon W.J."/>
            <person name="Crouch A.L."/>
            <person name="Drake C.E."/>
            <person name="Hollomon J.M."/>
            <person name="Nadeau L.J."/>
            <person name="Nunn H.S."/>
            <person name="Stevenson B.S."/>
            <person name="Bojanowski C.L."/>
            <person name="Crookes-Goodson W.J."/>
        </authorList>
    </citation>
    <scope>NUCLEOTIDE SEQUENCE [LARGE SCALE GENOMIC DNA]</scope>
    <source>
        <strain evidence="4 5">D216</strain>
    </source>
</reference>
<evidence type="ECO:0000313" key="5">
    <source>
        <dbReference type="Proteomes" id="UP000319257"/>
    </source>
</evidence>
<protein>
    <submittedName>
        <fullName evidence="4">Uncharacterized protein</fullName>
    </submittedName>
</protein>
<dbReference type="EMBL" id="SKBQ01000066">
    <property type="protein sequence ID" value="TPX09490.1"/>
    <property type="molecule type" value="Genomic_DNA"/>
</dbReference>
<comment type="similarity">
    <text evidence="1">Belongs to the short-chain dehydrogenases/reductases (SDR) family.</text>
</comment>
<evidence type="ECO:0000256" key="1">
    <source>
        <dbReference type="ARBA" id="ARBA00006484"/>
    </source>
</evidence>
<dbReference type="Gene3D" id="3.40.50.720">
    <property type="entry name" value="NAD(P)-binding Rossmann-like Domain"/>
    <property type="match status" value="1"/>
</dbReference>
<dbReference type="OrthoDB" id="1669814at2759"/>
<evidence type="ECO:0000256" key="2">
    <source>
        <dbReference type="ARBA" id="ARBA00022857"/>
    </source>
</evidence>
<dbReference type="RefSeq" id="XP_030991201.1">
    <property type="nucleotide sequence ID" value="XM_031144175.1"/>
</dbReference>
<dbReference type="PRINTS" id="PR00081">
    <property type="entry name" value="GDHRDH"/>
</dbReference>
<accession>A0A507AZ20</accession>
<keyword evidence="2" id="KW-0521">NADP</keyword>
<dbReference type="SUPFAM" id="SSF51735">
    <property type="entry name" value="NAD(P)-binding Rossmann-fold domains"/>
    <property type="match status" value="1"/>
</dbReference>
<sequence length="256" mass="26846">MASFHGKVIAITGAASGMGLATAKLLAERGASLSLSDVQAELLDAAATECRAANKDCQVITAVLDVADAKAVEAWIKQTVERFGKLDGAANIAGIFKANLKNNVAEEDEGTWDLLLAVNLTGVMHCMRSELKVMTCGASIVNAASVMGLEGGVGSAAYASSKHGLIGLTRSSAKEVGPSNIRVNCFCPGFIDTPMVQKSYEERGGAENNPQRKFDTVPLQRMGQPSEVAYLVAFLLSDESSFITGQAISIDGGWRT</sequence>
<dbReference type="Proteomes" id="UP000319257">
    <property type="component" value="Unassembled WGS sequence"/>
</dbReference>
<name>A0A507AZ20_9PEZI</name>